<gene>
    <name evidence="3" type="ORF">MAR_024152</name>
</gene>
<feature type="region of interest" description="Disordered" evidence="2">
    <location>
        <begin position="97"/>
        <end position="128"/>
    </location>
</feature>
<name>A0ABY7DQ02_MYAAR</name>
<dbReference type="EMBL" id="CP111014">
    <property type="protein sequence ID" value="WAQ99779.1"/>
    <property type="molecule type" value="Genomic_DNA"/>
</dbReference>
<evidence type="ECO:0000313" key="4">
    <source>
        <dbReference type="Proteomes" id="UP001164746"/>
    </source>
</evidence>
<protein>
    <submittedName>
        <fullName evidence="3">Uncharacterized protein</fullName>
    </submittedName>
</protein>
<evidence type="ECO:0000256" key="1">
    <source>
        <dbReference type="SAM" id="Coils"/>
    </source>
</evidence>
<evidence type="ECO:0000313" key="3">
    <source>
        <dbReference type="EMBL" id="WAQ99779.1"/>
    </source>
</evidence>
<keyword evidence="4" id="KW-1185">Reference proteome</keyword>
<feature type="compositionally biased region" description="Low complexity" evidence="2">
    <location>
        <begin position="97"/>
        <end position="115"/>
    </location>
</feature>
<organism evidence="3 4">
    <name type="scientific">Mya arenaria</name>
    <name type="common">Soft-shell clam</name>
    <dbReference type="NCBI Taxonomy" id="6604"/>
    <lineage>
        <taxon>Eukaryota</taxon>
        <taxon>Metazoa</taxon>
        <taxon>Spiralia</taxon>
        <taxon>Lophotrochozoa</taxon>
        <taxon>Mollusca</taxon>
        <taxon>Bivalvia</taxon>
        <taxon>Autobranchia</taxon>
        <taxon>Heteroconchia</taxon>
        <taxon>Euheterodonta</taxon>
        <taxon>Imparidentia</taxon>
        <taxon>Neoheterodontei</taxon>
        <taxon>Myida</taxon>
        <taxon>Myoidea</taxon>
        <taxon>Myidae</taxon>
        <taxon>Mya</taxon>
    </lineage>
</organism>
<accession>A0ABY7DQ02</accession>
<dbReference type="Proteomes" id="UP001164746">
    <property type="component" value="Chromosome 3"/>
</dbReference>
<feature type="coiled-coil region" evidence="1">
    <location>
        <begin position="135"/>
        <end position="162"/>
    </location>
</feature>
<proteinExistence type="predicted"/>
<evidence type="ECO:0000256" key="2">
    <source>
        <dbReference type="SAM" id="MobiDB-lite"/>
    </source>
</evidence>
<keyword evidence="1" id="KW-0175">Coiled coil</keyword>
<sequence>MPDEYAVMFEEYVRTGNIQGELGGRALLDKYNFHSLKGAARLAVEENARTRTAWTLQRGLGIRKLQSVDTTDDLFITGYITGYWKHNITIKQNIMNGKGQCQPQKPKQQGKTKPTTEPPNKRSYSEVSNDSVGDITAINVHLDEITREISKLREDVMKKEDIEKLVSGIVTTIMKTLEEKMQKEIVQQVKEQTNTLNDKIDSLNFDKKTTRR</sequence>
<reference evidence="3" key="1">
    <citation type="submission" date="2022-11" db="EMBL/GenBank/DDBJ databases">
        <title>Centuries of genome instability and evolution in soft-shell clam transmissible cancer (bioRxiv).</title>
        <authorList>
            <person name="Hart S.F.M."/>
            <person name="Yonemitsu M.A."/>
            <person name="Giersch R.M."/>
            <person name="Beal B.F."/>
            <person name="Arriagada G."/>
            <person name="Davis B.W."/>
            <person name="Ostrander E.A."/>
            <person name="Goff S.P."/>
            <person name="Metzger M.J."/>
        </authorList>
    </citation>
    <scope>NUCLEOTIDE SEQUENCE</scope>
    <source>
        <strain evidence="3">MELC-2E11</strain>
        <tissue evidence="3">Siphon/mantle</tissue>
    </source>
</reference>